<evidence type="ECO:0000313" key="2">
    <source>
        <dbReference type="EMBL" id="KYN43871.1"/>
    </source>
</evidence>
<protein>
    <submittedName>
        <fullName evidence="2">Uncharacterized protein</fullName>
    </submittedName>
</protein>
<proteinExistence type="predicted"/>
<dbReference type="AlphaFoldDB" id="A0A195FTW5"/>
<keyword evidence="3" id="KW-1185">Reference proteome</keyword>
<feature type="non-terminal residue" evidence="2">
    <location>
        <position position="1"/>
    </location>
</feature>
<accession>A0A195FTW5</accession>
<sequence>LFLKDKLYNTLRIKQRPGEGLHSRWGKKSRRRKKEKERERKRDVQDEDNEGKEMVERMVRTVIRGRLRKGARTSDRTGHRRSSVHSPVEAFAITHTTSTAFTLNSHLVNAYAAHGSSPFVSNWLENYLRNKKHNEKWNYLVMFVERVLISVTWRLQQSSRDNICLIRKFCNLYLRNNNPQTRNSHWSPILLEKRKWVLLASSTKGTVIMTEIAEGQEVLRSTIVDPQSTSGFLFQHASNFHLKWLAESNANDAVIYEKQITLVMQIKQTVCVFNLSHARRTKRNESMKTFQ</sequence>
<feature type="compositionally biased region" description="Basic residues" evidence="1">
    <location>
        <begin position="24"/>
        <end position="35"/>
    </location>
</feature>
<dbReference type="Proteomes" id="UP000078541">
    <property type="component" value="Unassembled WGS sequence"/>
</dbReference>
<evidence type="ECO:0000256" key="1">
    <source>
        <dbReference type="SAM" id="MobiDB-lite"/>
    </source>
</evidence>
<organism evidence="2 3">
    <name type="scientific">Trachymyrmex septentrionalis</name>
    <dbReference type="NCBI Taxonomy" id="34720"/>
    <lineage>
        <taxon>Eukaryota</taxon>
        <taxon>Metazoa</taxon>
        <taxon>Ecdysozoa</taxon>
        <taxon>Arthropoda</taxon>
        <taxon>Hexapoda</taxon>
        <taxon>Insecta</taxon>
        <taxon>Pterygota</taxon>
        <taxon>Neoptera</taxon>
        <taxon>Endopterygota</taxon>
        <taxon>Hymenoptera</taxon>
        <taxon>Apocrita</taxon>
        <taxon>Aculeata</taxon>
        <taxon>Formicoidea</taxon>
        <taxon>Formicidae</taxon>
        <taxon>Myrmicinae</taxon>
        <taxon>Trachymyrmex</taxon>
    </lineage>
</organism>
<dbReference type="EMBL" id="KQ981272">
    <property type="protein sequence ID" value="KYN43871.1"/>
    <property type="molecule type" value="Genomic_DNA"/>
</dbReference>
<feature type="region of interest" description="Disordered" evidence="1">
    <location>
        <begin position="18"/>
        <end position="51"/>
    </location>
</feature>
<name>A0A195FTW5_9HYME</name>
<reference evidence="2 3" key="1">
    <citation type="submission" date="2016-03" db="EMBL/GenBank/DDBJ databases">
        <title>Trachymyrmex septentrionalis WGS genome.</title>
        <authorList>
            <person name="Nygaard S."/>
            <person name="Hu H."/>
            <person name="Boomsma J."/>
            <person name="Zhang G."/>
        </authorList>
    </citation>
    <scope>NUCLEOTIDE SEQUENCE [LARGE SCALE GENOMIC DNA]</scope>
    <source>
        <strain evidence="2">Tsep2-gDNA-1</strain>
        <tissue evidence="2">Whole body</tissue>
    </source>
</reference>
<evidence type="ECO:0000313" key="3">
    <source>
        <dbReference type="Proteomes" id="UP000078541"/>
    </source>
</evidence>
<gene>
    <name evidence="2" type="ORF">ALC56_01742</name>
</gene>